<dbReference type="AlphaFoldDB" id="A0A226EB55"/>
<feature type="transmembrane region" description="Helical" evidence="8">
    <location>
        <begin position="164"/>
        <end position="183"/>
    </location>
</feature>
<evidence type="ECO:0000256" key="7">
    <source>
        <dbReference type="ARBA" id="ARBA00023180"/>
    </source>
</evidence>
<evidence type="ECO:0000256" key="5">
    <source>
        <dbReference type="ARBA" id="ARBA00023136"/>
    </source>
</evidence>
<proteinExistence type="predicted"/>
<keyword evidence="7" id="KW-0325">Glycoprotein</keyword>
<dbReference type="EMBL" id="LNIX01000005">
    <property type="protein sequence ID" value="OXA54438.1"/>
    <property type="molecule type" value="Genomic_DNA"/>
</dbReference>
<keyword evidence="5 8" id="KW-0472">Membrane</keyword>
<dbReference type="PANTHER" id="PTHR42643:SF24">
    <property type="entry name" value="IONOTROPIC RECEPTOR 60A"/>
    <property type="match status" value="1"/>
</dbReference>
<name>A0A226EB55_FOLCA</name>
<evidence type="ECO:0000256" key="4">
    <source>
        <dbReference type="ARBA" id="ARBA00022989"/>
    </source>
</evidence>
<dbReference type="GO" id="GO:0005886">
    <property type="term" value="C:plasma membrane"/>
    <property type="evidence" value="ECO:0007669"/>
    <property type="project" value="UniProtKB-SubCell"/>
</dbReference>
<evidence type="ECO:0000256" key="2">
    <source>
        <dbReference type="ARBA" id="ARBA00022475"/>
    </source>
</evidence>
<feature type="transmembrane region" description="Helical" evidence="8">
    <location>
        <begin position="227"/>
        <end position="250"/>
    </location>
</feature>
<evidence type="ECO:0000256" key="3">
    <source>
        <dbReference type="ARBA" id="ARBA00022692"/>
    </source>
</evidence>
<accession>A0A226EB55</accession>
<dbReference type="InterPro" id="IPR052192">
    <property type="entry name" value="Insect_Ionotropic_Sensory_Rcpt"/>
</dbReference>
<keyword evidence="4 8" id="KW-1133">Transmembrane helix</keyword>
<dbReference type="PANTHER" id="PTHR42643">
    <property type="entry name" value="IONOTROPIC RECEPTOR 20A-RELATED"/>
    <property type="match status" value="1"/>
</dbReference>
<keyword evidence="3 8" id="KW-0812">Transmembrane</keyword>
<feature type="transmembrane region" description="Helical" evidence="8">
    <location>
        <begin position="468"/>
        <end position="486"/>
    </location>
</feature>
<evidence type="ECO:0000313" key="10">
    <source>
        <dbReference type="Proteomes" id="UP000198287"/>
    </source>
</evidence>
<evidence type="ECO:0000256" key="6">
    <source>
        <dbReference type="ARBA" id="ARBA00023170"/>
    </source>
</evidence>
<keyword evidence="6" id="KW-0675">Receptor</keyword>
<reference evidence="9 10" key="1">
    <citation type="submission" date="2015-12" db="EMBL/GenBank/DDBJ databases">
        <title>The genome of Folsomia candida.</title>
        <authorList>
            <person name="Faddeeva A."/>
            <person name="Derks M.F."/>
            <person name="Anvar Y."/>
            <person name="Smit S."/>
            <person name="Van Straalen N."/>
            <person name="Roelofs D."/>
        </authorList>
    </citation>
    <scope>NUCLEOTIDE SEQUENCE [LARGE SCALE GENOMIC DNA]</scope>
    <source>
        <strain evidence="9 10">VU population</strain>
        <tissue evidence="9">Whole body</tissue>
    </source>
</reference>
<organism evidence="9 10">
    <name type="scientific">Folsomia candida</name>
    <name type="common">Springtail</name>
    <dbReference type="NCBI Taxonomy" id="158441"/>
    <lineage>
        <taxon>Eukaryota</taxon>
        <taxon>Metazoa</taxon>
        <taxon>Ecdysozoa</taxon>
        <taxon>Arthropoda</taxon>
        <taxon>Hexapoda</taxon>
        <taxon>Collembola</taxon>
        <taxon>Entomobryomorpha</taxon>
        <taxon>Isotomoidea</taxon>
        <taxon>Isotomidae</taxon>
        <taxon>Proisotominae</taxon>
        <taxon>Folsomia</taxon>
    </lineage>
</organism>
<gene>
    <name evidence="9" type="ORF">Fcan01_10513</name>
</gene>
<feature type="transmembrane region" description="Helical" evidence="8">
    <location>
        <begin position="195"/>
        <end position="215"/>
    </location>
</feature>
<keyword evidence="2" id="KW-1003">Cell membrane</keyword>
<evidence type="ECO:0000256" key="1">
    <source>
        <dbReference type="ARBA" id="ARBA00004651"/>
    </source>
</evidence>
<dbReference type="Proteomes" id="UP000198287">
    <property type="component" value="Unassembled WGS sequence"/>
</dbReference>
<evidence type="ECO:0000313" key="9">
    <source>
        <dbReference type="EMBL" id="OXA54438.1"/>
    </source>
</evidence>
<protein>
    <submittedName>
        <fullName evidence="9">Uncharacterized protein</fullName>
    </submittedName>
</protein>
<comment type="caution">
    <text evidence="9">The sequence shown here is derived from an EMBL/GenBank/DDBJ whole genome shotgun (WGS) entry which is preliminary data.</text>
</comment>
<keyword evidence="10" id="KW-1185">Reference proteome</keyword>
<sequence>MIADSRLFIPCIACSELPLKEEIKGLNGLQIDEIWKSRNNDMHGKSVTLATPATSWSPVKVKCGHNIINYYEKNPPHRCVISVLAQRYNFTVIPAFGKFNMDNFVGELSFRQYLNNAFMAGLANKRPFIHKVTFSEVGFFIVTDHPTLRNDFAGFLCPFDAPTWTLIFLSAIGITIAARLGWGRVGYKNASIFSDFLRISSILLGQVGGNIVQLFKSGLIASSLLPVWFWACYILMFNHYQCSILSYLTVTTSPRVPRTMGELLDSDYRVVTRSSITRWNSTENQAMEWSLLTQEISTFKEVLSREESIDKYERLQNRIKFYRVSEIDSLTLAKSLSYSIQEYAGFRQEPIVLMDVKMAISDLAVLLGELGNRYVINVRDVTPFRTISMSVGYRNFLTPYISETLTNLEEFGISGRWDALRYLQYKLNAVRLAGRSKFRKLFRREMADGREPVVFHEAAPVSLKVMKFVFFLCGELVLFAGCVFGWEWGKVGTRFYGQWVRYTTDWLRF</sequence>
<comment type="subcellular location">
    <subcellularLocation>
        <location evidence="1">Cell membrane</location>
        <topology evidence="1">Multi-pass membrane protein</topology>
    </subcellularLocation>
</comment>
<evidence type="ECO:0000256" key="8">
    <source>
        <dbReference type="SAM" id="Phobius"/>
    </source>
</evidence>